<keyword evidence="3" id="KW-1003">Cell membrane</keyword>
<sequence>MKNRNPKKGSILLAGPAIVIAAASLLSISLFVFYVVIPSVIRTLILKETKLINGTETWEKWTNVKIPILIKFYIFNVTNADDAENGAKFEVQEVGPYVWEEKRTKQVISIDENEDTVTYKEIIHYYFRPDLSVGSQEDMVNIVNVPLLAAVALSYHTLYTSVANYIINIFARLSETIVMRNVNIRELVFDGVELGSTYGLLASFGIVELPDEFVDGTFAFYNQKNGTPSKEFKVYRGVKNYQTFGQIVEYDHKPELNFWTNQSLPVDAEQYCNKINGSDGSLFPPFLTKDQGLHVFSHEICRSIYFTFDEEVNLRGVPAYRYTLPDATFAGPHMNENNRCFCSDPGDDLANYCDASGVIRLFSCKKGIPIAVSLPHFLKGSTRFHEEVNGMEPDDTKHGLSLIVEPNSGSVLQITKRVQISAELQRHPGISAFKDVRYAVVPLFWVEEFVDIDEKSLSDVRDTLVAALEIVGILKPIVLGFLGLSLISGTLLQVFKIKSKYPLLEFNASLG</sequence>
<comment type="subcellular location">
    <subcellularLocation>
        <location evidence="1">Cell membrane</location>
    </subcellularLocation>
</comment>
<evidence type="ECO:0000256" key="4">
    <source>
        <dbReference type="ARBA" id="ARBA00022692"/>
    </source>
</evidence>
<evidence type="ECO:0000256" key="3">
    <source>
        <dbReference type="ARBA" id="ARBA00022475"/>
    </source>
</evidence>
<evidence type="ECO:0000256" key="7">
    <source>
        <dbReference type="ARBA" id="ARBA00023180"/>
    </source>
</evidence>
<dbReference type="EMBL" id="CAJVCH010549668">
    <property type="protein sequence ID" value="CAG7828989.1"/>
    <property type="molecule type" value="Genomic_DNA"/>
</dbReference>
<reference evidence="9" key="1">
    <citation type="submission" date="2021-06" db="EMBL/GenBank/DDBJ databases">
        <authorList>
            <person name="Hodson N. C."/>
            <person name="Mongue J. A."/>
            <person name="Jaron S. K."/>
        </authorList>
    </citation>
    <scope>NUCLEOTIDE SEQUENCE</scope>
</reference>
<keyword evidence="10" id="KW-1185">Reference proteome</keyword>
<proteinExistence type="inferred from homology"/>
<dbReference type="OrthoDB" id="10024078at2759"/>
<organism evidence="9 10">
    <name type="scientific">Allacma fusca</name>
    <dbReference type="NCBI Taxonomy" id="39272"/>
    <lineage>
        <taxon>Eukaryota</taxon>
        <taxon>Metazoa</taxon>
        <taxon>Ecdysozoa</taxon>
        <taxon>Arthropoda</taxon>
        <taxon>Hexapoda</taxon>
        <taxon>Collembola</taxon>
        <taxon>Symphypleona</taxon>
        <taxon>Sminthuridae</taxon>
        <taxon>Allacma</taxon>
    </lineage>
</organism>
<dbReference type="GO" id="GO:0005886">
    <property type="term" value="C:plasma membrane"/>
    <property type="evidence" value="ECO:0007669"/>
    <property type="project" value="UniProtKB-SubCell"/>
</dbReference>
<dbReference type="Pfam" id="PF01130">
    <property type="entry name" value="CD36"/>
    <property type="match status" value="1"/>
</dbReference>
<dbReference type="InterPro" id="IPR002159">
    <property type="entry name" value="CD36_fam"/>
</dbReference>
<gene>
    <name evidence="9" type="ORF">AFUS01_LOCUS38877</name>
</gene>
<dbReference type="PANTHER" id="PTHR11923">
    <property type="entry name" value="SCAVENGER RECEPTOR CLASS B TYPE-1 SR-B1"/>
    <property type="match status" value="1"/>
</dbReference>
<dbReference type="PANTHER" id="PTHR11923:SF51">
    <property type="entry name" value="LYSOSOME MEMBRANE PROTEIN 2"/>
    <property type="match status" value="1"/>
</dbReference>
<evidence type="ECO:0000256" key="1">
    <source>
        <dbReference type="ARBA" id="ARBA00004236"/>
    </source>
</evidence>
<evidence type="ECO:0000256" key="5">
    <source>
        <dbReference type="ARBA" id="ARBA00022989"/>
    </source>
</evidence>
<protein>
    <submittedName>
        <fullName evidence="9">Uncharacterized protein</fullName>
    </submittedName>
</protein>
<keyword evidence="6 8" id="KW-0472">Membrane</keyword>
<dbReference type="GO" id="GO:0005737">
    <property type="term" value="C:cytoplasm"/>
    <property type="evidence" value="ECO:0007669"/>
    <property type="project" value="TreeGrafter"/>
</dbReference>
<comment type="similarity">
    <text evidence="2">Belongs to the CD36 family.</text>
</comment>
<dbReference type="GO" id="GO:0005044">
    <property type="term" value="F:scavenger receptor activity"/>
    <property type="evidence" value="ECO:0007669"/>
    <property type="project" value="TreeGrafter"/>
</dbReference>
<feature type="transmembrane region" description="Helical" evidence="8">
    <location>
        <begin position="477"/>
        <end position="495"/>
    </location>
</feature>
<evidence type="ECO:0000256" key="2">
    <source>
        <dbReference type="ARBA" id="ARBA00010532"/>
    </source>
</evidence>
<dbReference type="AlphaFoldDB" id="A0A8J2PQ00"/>
<keyword evidence="7" id="KW-0325">Glycoprotein</keyword>
<evidence type="ECO:0000313" key="10">
    <source>
        <dbReference type="Proteomes" id="UP000708208"/>
    </source>
</evidence>
<accession>A0A8J2PQ00</accession>
<feature type="transmembrane region" description="Helical" evidence="8">
    <location>
        <begin position="12"/>
        <end position="37"/>
    </location>
</feature>
<keyword evidence="5 8" id="KW-1133">Transmembrane helix</keyword>
<keyword evidence="4 8" id="KW-0812">Transmembrane</keyword>
<name>A0A8J2PQ00_9HEXA</name>
<comment type="caution">
    <text evidence="9">The sequence shown here is derived from an EMBL/GenBank/DDBJ whole genome shotgun (WGS) entry which is preliminary data.</text>
</comment>
<evidence type="ECO:0000313" key="9">
    <source>
        <dbReference type="EMBL" id="CAG7828989.1"/>
    </source>
</evidence>
<dbReference type="Proteomes" id="UP000708208">
    <property type="component" value="Unassembled WGS sequence"/>
</dbReference>
<evidence type="ECO:0000256" key="6">
    <source>
        <dbReference type="ARBA" id="ARBA00023136"/>
    </source>
</evidence>
<evidence type="ECO:0000256" key="8">
    <source>
        <dbReference type="SAM" id="Phobius"/>
    </source>
</evidence>